<protein>
    <submittedName>
        <fullName evidence="1">Unannotated protein</fullName>
    </submittedName>
</protein>
<sequence length="144" mass="16419">MPEIVDCVVSRALEQERTTYVIRTLAGRHIDTLTFREVMALAAAEGGRIHARWRRCSSPWFSDQYLSIECEDYGVGRGTISQLRGSWGRPDYLEPTKAEGLVGLTQWGRDVLEDIRRLSPTIGVHQQRFACAALRQQLINEETR</sequence>
<accession>A0A6J7GS74</accession>
<dbReference type="EMBL" id="CAFBMK010000036">
    <property type="protein sequence ID" value="CAB4906279.1"/>
    <property type="molecule type" value="Genomic_DNA"/>
</dbReference>
<reference evidence="1" key="1">
    <citation type="submission" date="2020-05" db="EMBL/GenBank/DDBJ databases">
        <authorList>
            <person name="Chiriac C."/>
            <person name="Salcher M."/>
            <person name="Ghai R."/>
            <person name="Kavagutti S V."/>
        </authorList>
    </citation>
    <scope>NUCLEOTIDE SEQUENCE</scope>
</reference>
<dbReference type="AlphaFoldDB" id="A0A6J7GS74"/>
<evidence type="ECO:0000313" key="1">
    <source>
        <dbReference type="EMBL" id="CAB4906279.1"/>
    </source>
</evidence>
<gene>
    <name evidence="1" type="ORF">UFOPK3564_00905</name>
</gene>
<proteinExistence type="predicted"/>
<name>A0A6J7GS74_9ZZZZ</name>
<organism evidence="1">
    <name type="scientific">freshwater metagenome</name>
    <dbReference type="NCBI Taxonomy" id="449393"/>
    <lineage>
        <taxon>unclassified sequences</taxon>
        <taxon>metagenomes</taxon>
        <taxon>ecological metagenomes</taxon>
    </lineage>
</organism>